<feature type="signal peptide" evidence="2">
    <location>
        <begin position="1"/>
        <end position="28"/>
    </location>
</feature>
<dbReference type="InterPro" id="IPR016024">
    <property type="entry name" value="ARM-type_fold"/>
</dbReference>
<dbReference type="Pfam" id="PF13180">
    <property type="entry name" value="PDZ_2"/>
    <property type="match status" value="1"/>
</dbReference>
<dbReference type="EMBL" id="CP036268">
    <property type="protein sequence ID" value="QDT38745.1"/>
    <property type="molecule type" value="Genomic_DNA"/>
</dbReference>
<keyword evidence="4" id="KW-0378">Hydrolase</keyword>
<accession>A0A517R4D0</accession>
<evidence type="ECO:0000313" key="4">
    <source>
        <dbReference type="EMBL" id="QDT38745.1"/>
    </source>
</evidence>
<dbReference type="Proteomes" id="UP000317318">
    <property type="component" value="Chromosome"/>
</dbReference>
<dbReference type="Gene3D" id="1.25.10.10">
    <property type="entry name" value="Leucine-rich Repeat Variant"/>
    <property type="match status" value="1"/>
</dbReference>
<organism evidence="4 5">
    <name type="scientific">Stratiformator vulcanicus</name>
    <dbReference type="NCBI Taxonomy" id="2527980"/>
    <lineage>
        <taxon>Bacteria</taxon>
        <taxon>Pseudomonadati</taxon>
        <taxon>Planctomycetota</taxon>
        <taxon>Planctomycetia</taxon>
        <taxon>Planctomycetales</taxon>
        <taxon>Planctomycetaceae</taxon>
        <taxon>Stratiformator</taxon>
    </lineage>
</organism>
<keyword evidence="5" id="KW-1185">Reference proteome</keyword>
<sequence length="320" mass="35391" precursor="true">MVRSRVRSASCSWVVLLLVFGVSLVSSAAEPVEARHPLRPIERLLVELASPDFAVRVAAEQELVAHGEPAIEPLANVMDEKYPEVTARALAAMTEIAWAARDDDRWDIVDKVMTLLEDAGKTDDPLVAMMAQGRLDEQEPLDEKRMVAKVRELGAIVEMIEDKTPDANGNRQNAAQIQHVFLGHRWKGGEEGLRYIGRLAPFQTLYFTKNAKVSEQALLKLRQSRPQMTLQRRGPTKLGVSADPFAGVCRVGEVTPDSPADRAGIRSGDVITSFNGQEITTLQSLVLAIEDVIPGDKVDVMIQRGFTDVELDVTMRRWGE</sequence>
<name>A0A517R4D0_9PLAN</name>
<dbReference type="PANTHER" id="PTHR42837">
    <property type="entry name" value="REGULATOR OF SIGMA-E PROTEASE RSEP"/>
    <property type="match status" value="1"/>
</dbReference>
<dbReference type="GO" id="GO:0004222">
    <property type="term" value="F:metalloendopeptidase activity"/>
    <property type="evidence" value="ECO:0007669"/>
    <property type="project" value="InterPro"/>
</dbReference>
<evidence type="ECO:0000259" key="3">
    <source>
        <dbReference type="PROSITE" id="PS50106"/>
    </source>
</evidence>
<evidence type="ECO:0000256" key="2">
    <source>
        <dbReference type="SAM" id="SignalP"/>
    </source>
</evidence>
<evidence type="ECO:0000313" key="5">
    <source>
        <dbReference type="Proteomes" id="UP000317318"/>
    </source>
</evidence>
<dbReference type="InterPro" id="IPR001478">
    <property type="entry name" value="PDZ"/>
</dbReference>
<dbReference type="PANTHER" id="PTHR42837:SF2">
    <property type="entry name" value="MEMBRANE METALLOPROTEASE ARASP2, CHLOROPLASTIC-RELATED"/>
    <property type="match status" value="1"/>
</dbReference>
<dbReference type="GO" id="GO:0016020">
    <property type="term" value="C:membrane"/>
    <property type="evidence" value="ECO:0007669"/>
    <property type="project" value="InterPro"/>
</dbReference>
<dbReference type="AlphaFoldDB" id="A0A517R4D0"/>
<dbReference type="SUPFAM" id="SSF50156">
    <property type="entry name" value="PDZ domain-like"/>
    <property type="match status" value="1"/>
</dbReference>
<feature type="chain" id="PRO_5022023532" evidence="2">
    <location>
        <begin position="29"/>
        <end position="320"/>
    </location>
</feature>
<dbReference type="SMART" id="SM00228">
    <property type="entry name" value="PDZ"/>
    <property type="match status" value="1"/>
</dbReference>
<dbReference type="InterPro" id="IPR011989">
    <property type="entry name" value="ARM-like"/>
</dbReference>
<dbReference type="InterPro" id="IPR004387">
    <property type="entry name" value="Pept_M50_Zn"/>
</dbReference>
<gene>
    <name evidence="4" type="ORF">Pan189_31420</name>
</gene>
<evidence type="ECO:0000256" key="1">
    <source>
        <dbReference type="ARBA" id="ARBA00001947"/>
    </source>
</evidence>
<dbReference type="Gene3D" id="2.30.42.10">
    <property type="match status" value="1"/>
</dbReference>
<proteinExistence type="predicted"/>
<feature type="domain" description="PDZ" evidence="3">
    <location>
        <begin position="227"/>
        <end position="285"/>
    </location>
</feature>
<keyword evidence="2" id="KW-0732">Signal</keyword>
<dbReference type="RefSeq" id="WP_145364826.1">
    <property type="nucleotide sequence ID" value="NZ_CP036268.1"/>
</dbReference>
<dbReference type="KEGG" id="svp:Pan189_31420"/>
<dbReference type="OrthoDB" id="251146at2"/>
<dbReference type="SUPFAM" id="SSF48371">
    <property type="entry name" value="ARM repeat"/>
    <property type="match status" value="1"/>
</dbReference>
<dbReference type="InterPro" id="IPR036034">
    <property type="entry name" value="PDZ_sf"/>
</dbReference>
<protein>
    <submittedName>
        <fullName evidence="4">Serine endoprotease</fullName>
    </submittedName>
</protein>
<dbReference type="PROSITE" id="PS50106">
    <property type="entry name" value="PDZ"/>
    <property type="match status" value="1"/>
</dbReference>
<keyword evidence="4" id="KW-0645">Protease</keyword>
<comment type="cofactor">
    <cofactor evidence="1">
        <name>Zn(2+)</name>
        <dbReference type="ChEBI" id="CHEBI:29105"/>
    </cofactor>
</comment>
<reference evidence="4 5" key="1">
    <citation type="submission" date="2019-02" db="EMBL/GenBank/DDBJ databases">
        <title>Deep-cultivation of Planctomycetes and their phenomic and genomic characterization uncovers novel biology.</title>
        <authorList>
            <person name="Wiegand S."/>
            <person name="Jogler M."/>
            <person name="Boedeker C."/>
            <person name="Pinto D."/>
            <person name="Vollmers J."/>
            <person name="Rivas-Marin E."/>
            <person name="Kohn T."/>
            <person name="Peeters S.H."/>
            <person name="Heuer A."/>
            <person name="Rast P."/>
            <person name="Oberbeckmann S."/>
            <person name="Bunk B."/>
            <person name="Jeske O."/>
            <person name="Meyerdierks A."/>
            <person name="Storesund J.E."/>
            <person name="Kallscheuer N."/>
            <person name="Luecker S."/>
            <person name="Lage O.M."/>
            <person name="Pohl T."/>
            <person name="Merkel B.J."/>
            <person name="Hornburger P."/>
            <person name="Mueller R.-W."/>
            <person name="Bruemmer F."/>
            <person name="Labrenz M."/>
            <person name="Spormann A.M."/>
            <person name="Op den Camp H."/>
            <person name="Overmann J."/>
            <person name="Amann R."/>
            <person name="Jetten M.S.M."/>
            <person name="Mascher T."/>
            <person name="Medema M.H."/>
            <person name="Devos D.P."/>
            <person name="Kaster A.-K."/>
            <person name="Ovreas L."/>
            <person name="Rohde M."/>
            <person name="Galperin M.Y."/>
            <person name="Jogler C."/>
        </authorList>
    </citation>
    <scope>NUCLEOTIDE SEQUENCE [LARGE SCALE GENOMIC DNA]</scope>
    <source>
        <strain evidence="4 5">Pan189</strain>
    </source>
</reference>
<dbReference type="GO" id="GO:0006508">
    <property type="term" value="P:proteolysis"/>
    <property type="evidence" value="ECO:0007669"/>
    <property type="project" value="UniProtKB-KW"/>
</dbReference>